<dbReference type="SUPFAM" id="SSF48726">
    <property type="entry name" value="Immunoglobulin"/>
    <property type="match status" value="1"/>
</dbReference>
<keyword evidence="13" id="KW-1015">Disulfide bond</keyword>
<feature type="binding site" evidence="19 22">
    <location>
        <position position="648"/>
    </location>
    <ligand>
        <name>ATP</name>
        <dbReference type="ChEBI" id="CHEBI:30616"/>
    </ligand>
</feature>
<evidence type="ECO:0000256" key="23">
    <source>
        <dbReference type="RuleBase" id="RU000311"/>
    </source>
</evidence>
<dbReference type="Ensembl" id="ENSECRT00000011824.1">
    <property type="protein sequence ID" value="ENSECRP00000011633.1"/>
    <property type="gene ID" value="ENSECRG00000007743.1"/>
</dbReference>
<keyword evidence="11 24" id="KW-0472">Membrane</keyword>
<reference evidence="27" key="2">
    <citation type="submission" date="2025-08" db="UniProtKB">
        <authorList>
            <consortium name="Ensembl"/>
        </authorList>
    </citation>
    <scope>IDENTIFICATION</scope>
</reference>
<evidence type="ECO:0000256" key="17">
    <source>
        <dbReference type="ARBA" id="ARBA00051243"/>
    </source>
</evidence>
<evidence type="ECO:0000256" key="13">
    <source>
        <dbReference type="ARBA" id="ARBA00023157"/>
    </source>
</evidence>
<feature type="binding site" evidence="19">
    <location>
        <begin position="621"/>
        <end position="628"/>
    </location>
    <ligand>
        <name>ATP</name>
        <dbReference type="ChEBI" id="CHEBI:30616"/>
    </ligand>
</feature>
<dbReference type="GO" id="GO:0007169">
    <property type="term" value="P:cell surface receptor protein tyrosine kinase signaling pathway"/>
    <property type="evidence" value="ECO:0007669"/>
    <property type="project" value="InterPro"/>
</dbReference>
<dbReference type="OrthoDB" id="3256376at2759"/>
<feature type="transmembrane region" description="Helical" evidence="24">
    <location>
        <begin position="547"/>
        <end position="568"/>
    </location>
</feature>
<keyword evidence="28" id="KW-1185">Reference proteome</keyword>
<feature type="binding site" evidence="19">
    <location>
        <position position="832"/>
    </location>
    <ligand>
        <name>ATP</name>
        <dbReference type="ChEBI" id="CHEBI:30616"/>
    </ligand>
</feature>
<keyword evidence="12" id="KW-0829">Tyrosine-protein kinase</keyword>
<keyword evidence="20" id="KW-0460">Magnesium</keyword>
<dbReference type="PIRSF" id="PIRSF000615">
    <property type="entry name" value="TyrPK_CSF1-R"/>
    <property type="match status" value="1"/>
</dbReference>
<dbReference type="Proteomes" id="UP000694620">
    <property type="component" value="Chromosome 4"/>
</dbReference>
<dbReference type="InterPro" id="IPR011009">
    <property type="entry name" value="Kinase-like_dom_sf"/>
</dbReference>
<dbReference type="EC" id="2.7.10.1" evidence="2"/>
<reference evidence="27" key="1">
    <citation type="submission" date="2021-06" db="EMBL/GenBank/DDBJ databases">
        <authorList>
            <consortium name="Wellcome Sanger Institute Data Sharing"/>
        </authorList>
    </citation>
    <scope>NUCLEOTIDE SEQUENCE [LARGE SCALE GENOMIC DNA]</scope>
</reference>
<feature type="transmembrane region" description="Helical" evidence="24">
    <location>
        <begin position="12"/>
        <end position="29"/>
    </location>
</feature>
<dbReference type="Pfam" id="PF07714">
    <property type="entry name" value="PK_Tyr_Ser-Thr"/>
    <property type="match status" value="1"/>
</dbReference>
<feature type="site" description="Important for interaction with phosphotyrosine-binding proteins" evidence="21">
    <location>
        <position position="972"/>
    </location>
</feature>
<accession>A0A8C4X7P7</accession>
<evidence type="ECO:0000256" key="15">
    <source>
        <dbReference type="ARBA" id="ARBA00023180"/>
    </source>
</evidence>
<evidence type="ECO:0000259" key="25">
    <source>
        <dbReference type="PROSITE" id="PS50011"/>
    </source>
</evidence>
<keyword evidence="20" id="KW-0479">Metal-binding</keyword>
<evidence type="ECO:0000256" key="8">
    <source>
        <dbReference type="ARBA" id="ARBA00022777"/>
    </source>
</evidence>
<gene>
    <name evidence="27" type="primary">FLT3</name>
</gene>
<evidence type="ECO:0000256" key="12">
    <source>
        <dbReference type="ARBA" id="ARBA00023137"/>
    </source>
</evidence>
<dbReference type="InterPro" id="IPR001245">
    <property type="entry name" value="Ser-Thr/Tyr_kinase_cat_dom"/>
</dbReference>
<feature type="binding site" evidence="20">
    <location>
        <position position="846"/>
    </location>
    <ligand>
        <name>Mg(2+)</name>
        <dbReference type="ChEBI" id="CHEBI:18420"/>
    </ligand>
</feature>
<evidence type="ECO:0000256" key="11">
    <source>
        <dbReference type="ARBA" id="ARBA00023136"/>
    </source>
</evidence>
<evidence type="ECO:0000256" key="3">
    <source>
        <dbReference type="ARBA" id="ARBA00022553"/>
    </source>
</evidence>
<dbReference type="InterPro" id="IPR008266">
    <property type="entry name" value="Tyr_kinase_AS"/>
</dbReference>
<evidence type="ECO:0000256" key="16">
    <source>
        <dbReference type="ARBA" id="ARBA00023319"/>
    </source>
</evidence>
<evidence type="ECO:0000256" key="1">
    <source>
        <dbReference type="ARBA" id="ARBA00004251"/>
    </source>
</evidence>
<evidence type="ECO:0000256" key="24">
    <source>
        <dbReference type="SAM" id="Phobius"/>
    </source>
</evidence>
<feature type="binding site" evidence="20">
    <location>
        <position position="593"/>
    </location>
    <ligand>
        <name>Mg(2+)</name>
        <dbReference type="ChEBI" id="CHEBI:18420"/>
    </ligand>
</feature>
<dbReference type="PROSITE" id="PS00240">
    <property type="entry name" value="RECEPTOR_TYR_KIN_III"/>
    <property type="match status" value="1"/>
</dbReference>
<keyword evidence="15" id="KW-0325">Glycoprotein</keyword>
<dbReference type="PROSITE" id="PS50835">
    <property type="entry name" value="IG_LIKE"/>
    <property type="match status" value="1"/>
</dbReference>
<evidence type="ECO:0000313" key="27">
    <source>
        <dbReference type="Ensembl" id="ENSECRP00000011633.1"/>
    </source>
</evidence>
<dbReference type="InterPro" id="IPR007110">
    <property type="entry name" value="Ig-like_dom"/>
</dbReference>
<evidence type="ECO:0000313" key="28">
    <source>
        <dbReference type="Proteomes" id="UP000694620"/>
    </source>
</evidence>
<name>A0A8C4X7P7_ERPCA</name>
<dbReference type="GeneID" id="114650051"/>
<comment type="subcellular location">
    <subcellularLocation>
        <location evidence="1">Cell membrane</location>
        <topology evidence="1">Single-pass type I membrane protein</topology>
    </subcellularLocation>
    <subcellularLocation>
        <location evidence="23">Membrane</location>
        <topology evidence="23">Single-pass type I membrane protein</topology>
    </subcellularLocation>
</comment>
<dbReference type="AlphaFoldDB" id="A0A8C4X7P7"/>
<dbReference type="RefSeq" id="XP_028655320.1">
    <property type="nucleotide sequence ID" value="XM_028799487.2"/>
</dbReference>
<keyword evidence="14 23" id="KW-0675">Receptor</keyword>
<keyword evidence="4" id="KW-0808">Transferase</keyword>
<dbReference type="SUPFAM" id="SSF56112">
    <property type="entry name" value="Protein kinase-like (PK-like)"/>
    <property type="match status" value="1"/>
</dbReference>
<dbReference type="InterPro" id="IPR001824">
    <property type="entry name" value="Tyr_kinase_rcpt_3_CS"/>
</dbReference>
<proteinExistence type="inferred from homology"/>
<evidence type="ECO:0000256" key="22">
    <source>
        <dbReference type="PROSITE-ProRule" id="PRU10141"/>
    </source>
</evidence>
<dbReference type="GO" id="GO:0043235">
    <property type="term" value="C:receptor complex"/>
    <property type="evidence" value="ECO:0007669"/>
    <property type="project" value="TreeGrafter"/>
</dbReference>
<keyword evidence="3" id="KW-0597">Phosphoprotein</keyword>
<dbReference type="Gene3D" id="1.10.510.10">
    <property type="entry name" value="Transferase(Phosphotransferase) domain 1"/>
    <property type="match status" value="1"/>
</dbReference>
<sequence length="994" mass="113893">MEFKKGNTRNSKYFLVAAYLVISTKMYVFQADTSVQCFMISHMQKTKPDLIQRQQAANRSVELVNISCSLMKSIGNDETEIGKKFSEIELDFLDTVEIQATLNGFESVNCSWKHRDAISGCITDKSRTTFSFMIIEADKKQAGQYLLLFQTPNSSFLVEFRVQVLTYPMKPLLRVYERKDGYSLIVQCTSEGYPPPSIDWLSDDTPDDKCAKSDDKTQTVDYSGMVVKNISGSQIHKEMKWCCACNRLGMECSRLIDLGQLLERFESEPRVFLKVGDPFLFRCSDYNNFPIIRSDHTEKKLHFIEEHYGKKKIRYIAFQSVAMEDSGLYTCLLSGNKSRSLMLSVVEKGFLNFSKIIRQNEITPPNSICLNVTVFAFPPIQCKWMYNKELFSCNVQEPAYETRRTFIFCHHHNIPGTYVFLGGNQEFKVREQLDLYVKATPHISLAFETDGKVACIGESYPEPALTWLECPEELNCSGETSWKKINDNGIASVTDGQIFGHKKVSNLLDLNSLSKKHWIRCCAQNDYGSFCQNVGQANLPQKSEKTLYYATVGVGVPVVILLLCFMYYNGKRKPKYENQMQMIQFIGPSDNEYIYIDFRNIEYDTKWEFPRENLKLGKELGAGAFGKVVAANAFGIFKPGESLQVAVKMLKDKYQPSEKDAIMAELKMLTQIGNHENIVNLLGACTVSGPVYLIFQYCQNGDLLNYLRSNRDKFQKTLAIVLTQNSLSLYHNIQQDHILSNGNFQHDGSYIPMHPINMVKTLEGERETLLNTSNFEDCKTFHGCDYKNVKIYQERELQVLTFEDLLSFSHQVAKGMEFLTSKNCIHRDLAARNVLVTHGKTAKIADFGLARDIMNDSNYVVKGNARLPVKWMPPESLFEGMYTFQSDVWSYGILLWEIFSLGVNPYPGIQVDQNFYKLIQNGFKMDQPFYATERIYTMMKSCWALEARKRPGFSHIVSFMESELMEAEEELYHNSRCRNNQSFVAKAHQKSPSL</sequence>
<dbReference type="InterPro" id="IPR017441">
    <property type="entry name" value="Protein_kinase_ATP_BS"/>
</dbReference>
<feature type="domain" description="Protein kinase" evidence="25">
    <location>
        <begin position="614"/>
        <end position="965"/>
    </location>
</feature>
<comment type="catalytic activity">
    <reaction evidence="17">
        <text>L-tyrosyl-[protein] + ATP = O-phospho-L-tyrosyl-[protein] + ADP + H(+)</text>
        <dbReference type="Rhea" id="RHEA:10596"/>
        <dbReference type="Rhea" id="RHEA-COMP:10136"/>
        <dbReference type="Rhea" id="RHEA-COMP:20101"/>
        <dbReference type="ChEBI" id="CHEBI:15378"/>
        <dbReference type="ChEBI" id="CHEBI:30616"/>
        <dbReference type="ChEBI" id="CHEBI:46858"/>
        <dbReference type="ChEBI" id="CHEBI:61978"/>
        <dbReference type="ChEBI" id="CHEBI:456216"/>
        <dbReference type="EC" id="2.7.10.1"/>
    </reaction>
</comment>
<feature type="domain" description="Ig-like" evidence="26">
    <location>
        <begin position="171"/>
        <end position="344"/>
    </location>
</feature>
<evidence type="ECO:0000256" key="18">
    <source>
        <dbReference type="PIRSR" id="PIRSR000615-1"/>
    </source>
</evidence>
<dbReference type="GO" id="GO:0019221">
    <property type="term" value="P:cytokine-mediated signaling pathway"/>
    <property type="evidence" value="ECO:0007669"/>
    <property type="project" value="TreeGrafter"/>
</dbReference>
<dbReference type="PROSITE" id="PS50011">
    <property type="entry name" value="PROTEIN_KINASE_DOM"/>
    <property type="match status" value="1"/>
</dbReference>
<reference evidence="27" key="3">
    <citation type="submission" date="2025-09" db="UniProtKB">
        <authorList>
            <consortium name="Ensembl"/>
        </authorList>
    </citation>
    <scope>IDENTIFICATION</scope>
</reference>
<evidence type="ECO:0000256" key="5">
    <source>
        <dbReference type="ARBA" id="ARBA00022692"/>
    </source>
</evidence>
<keyword evidence="6" id="KW-0732">Signal</keyword>
<dbReference type="Pfam" id="PF25305">
    <property type="entry name" value="Ig_PDGFR_d4"/>
    <property type="match status" value="1"/>
</dbReference>
<dbReference type="PROSITE" id="PS00107">
    <property type="entry name" value="PROTEIN_KINASE_ATP"/>
    <property type="match status" value="1"/>
</dbReference>
<protein>
    <recommendedName>
        <fullName evidence="2">receptor protein-tyrosine kinase</fullName>
        <ecNumber evidence="2">2.7.10.1</ecNumber>
    </recommendedName>
</protein>
<dbReference type="InterPro" id="IPR000719">
    <property type="entry name" value="Prot_kinase_dom"/>
</dbReference>
<evidence type="ECO:0000256" key="21">
    <source>
        <dbReference type="PIRSR" id="PIRSR000615-4"/>
    </source>
</evidence>
<comment type="similarity">
    <text evidence="23">Belongs to the protein kinase superfamily. Tyr protein kinase family. CSF-1/PDGF receptor subfamily.</text>
</comment>
<keyword evidence="9 19" id="KW-0067">ATP-binding</keyword>
<evidence type="ECO:0000256" key="6">
    <source>
        <dbReference type="ARBA" id="ARBA00022729"/>
    </source>
</evidence>
<keyword evidence="8" id="KW-0418">Kinase</keyword>
<dbReference type="InterPro" id="IPR050122">
    <property type="entry name" value="RTK"/>
</dbReference>
<evidence type="ECO:0000256" key="20">
    <source>
        <dbReference type="PIRSR" id="PIRSR000615-3"/>
    </source>
</evidence>
<dbReference type="InterPro" id="IPR013783">
    <property type="entry name" value="Ig-like_fold"/>
</dbReference>
<dbReference type="GO" id="GO:0004714">
    <property type="term" value="F:transmembrane receptor protein tyrosine kinase activity"/>
    <property type="evidence" value="ECO:0007669"/>
    <property type="project" value="UniProtKB-EC"/>
</dbReference>
<keyword evidence="10 24" id="KW-1133">Transmembrane helix</keyword>
<keyword evidence="5 23" id="KW-0812">Transmembrane</keyword>
<organism evidence="27 28">
    <name type="scientific">Erpetoichthys calabaricus</name>
    <name type="common">Rope fish</name>
    <name type="synonym">Calamoichthys calabaricus</name>
    <dbReference type="NCBI Taxonomy" id="27687"/>
    <lineage>
        <taxon>Eukaryota</taxon>
        <taxon>Metazoa</taxon>
        <taxon>Chordata</taxon>
        <taxon>Craniata</taxon>
        <taxon>Vertebrata</taxon>
        <taxon>Euteleostomi</taxon>
        <taxon>Actinopterygii</taxon>
        <taxon>Polypteriformes</taxon>
        <taxon>Polypteridae</taxon>
        <taxon>Erpetoichthys</taxon>
    </lineage>
</organism>
<dbReference type="PANTHER" id="PTHR24416">
    <property type="entry name" value="TYROSINE-PROTEIN KINASE RECEPTOR"/>
    <property type="match status" value="1"/>
</dbReference>
<dbReference type="Gene3D" id="2.60.40.10">
    <property type="entry name" value="Immunoglobulins"/>
    <property type="match status" value="2"/>
</dbReference>
<evidence type="ECO:0000256" key="2">
    <source>
        <dbReference type="ARBA" id="ARBA00011902"/>
    </source>
</evidence>
<dbReference type="GeneTree" id="ENSGT00940000160575"/>
<feature type="binding site" evidence="20">
    <location>
        <position position="833"/>
    </location>
    <ligand>
        <name>Mg(2+)</name>
        <dbReference type="ChEBI" id="CHEBI:18420"/>
    </ligand>
</feature>
<dbReference type="SMART" id="SM00219">
    <property type="entry name" value="TyrKc"/>
    <property type="match status" value="1"/>
</dbReference>
<dbReference type="GO" id="GO:0019838">
    <property type="term" value="F:growth factor binding"/>
    <property type="evidence" value="ECO:0007669"/>
    <property type="project" value="TreeGrafter"/>
</dbReference>
<evidence type="ECO:0000256" key="9">
    <source>
        <dbReference type="ARBA" id="ARBA00022840"/>
    </source>
</evidence>
<dbReference type="InterPro" id="IPR036179">
    <property type="entry name" value="Ig-like_dom_sf"/>
</dbReference>
<dbReference type="PANTHER" id="PTHR24416:SF356">
    <property type="entry name" value="RECEPTOR-TYPE TYROSINE-PROTEIN KINASE FLT3"/>
    <property type="match status" value="1"/>
</dbReference>
<keyword evidence="16 23" id="KW-0393">Immunoglobulin domain</keyword>
<dbReference type="FunFam" id="1.10.510.10:FF:000426">
    <property type="entry name" value="Receptor-type tyrosine-protein kinase FLT3"/>
    <property type="match status" value="1"/>
</dbReference>
<evidence type="ECO:0000256" key="10">
    <source>
        <dbReference type="ARBA" id="ARBA00022989"/>
    </source>
</evidence>
<evidence type="ECO:0000256" key="14">
    <source>
        <dbReference type="ARBA" id="ARBA00023170"/>
    </source>
</evidence>
<dbReference type="GO" id="GO:0005886">
    <property type="term" value="C:plasma membrane"/>
    <property type="evidence" value="ECO:0007669"/>
    <property type="project" value="UniProtKB-SubCell"/>
</dbReference>
<feature type="active site" description="Proton acceptor" evidence="18">
    <location>
        <position position="828"/>
    </location>
</feature>
<dbReference type="GO" id="GO:0046872">
    <property type="term" value="F:metal ion binding"/>
    <property type="evidence" value="ECO:0007669"/>
    <property type="project" value="UniProtKB-KW"/>
</dbReference>
<dbReference type="PROSITE" id="PS00109">
    <property type="entry name" value="PROTEIN_KINASE_TYR"/>
    <property type="match status" value="1"/>
</dbReference>
<evidence type="ECO:0000256" key="7">
    <source>
        <dbReference type="ARBA" id="ARBA00022741"/>
    </source>
</evidence>
<evidence type="ECO:0000256" key="4">
    <source>
        <dbReference type="ARBA" id="ARBA00022679"/>
    </source>
</evidence>
<evidence type="ECO:0000259" key="26">
    <source>
        <dbReference type="PROSITE" id="PS50835"/>
    </source>
</evidence>
<dbReference type="Gene3D" id="3.30.200.20">
    <property type="entry name" value="Phosphorylase Kinase, domain 1"/>
    <property type="match status" value="1"/>
</dbReference>
<dbReference type="FunFam" id="3.30.200.20:FF:000366">
    <property type="entry name" value="receptor-type tyrosine-protein kinase FLT3"/>
    <property type="match status" value="1"/>
</dbReference>
<dbReference type="GO" id="GO:0030183">
    <property type="term" value="P:B cell differentiation"/>
    <property type="evidence" value="ECO:0007669"/>
    <property type="project" value="TreeGrafter"/>
</dbReference>
<keyword evidence="7 19" id="KW-0547">Nucleotide-binding</keyword>
<dbReference type="GO" id="GO:0005524">
    <property type="term" value="F:ATP binding"/>
    <property type="evidence" value="ECO:0007669"/>
    <property type="project" value="UniProtKB-UniRule"/>
</dbReference>
<dbReference type="InterPro" id="IPR020635">
    <property type="entry name" value="Tyr_kinase_cat_dom"/>
</dbReference>
<evidence type="ECO:0000256" key="19">
    <source>
        <dbReference type="PIRSR" id="PIRSR000615-2"/>
    </source>
</evidence>